<reference evidence="8 9" key="1">
    <citation type="submission" date="2017-04" db="EMBL/GenBank/DDBJ databases">
        <authorList>
            <person name="Afonso C.L."/>
            <person name="Miller P.J."/>
            <person name="Scott M.A."/>
            <person name="Spackman E."/>
            <person name="Goraichik I."/>
            <person name="Dimitrov K.M."/>
            <person name="Suarez D.L."/>
            <person name="Swayne D.E."/>
        </authorList>
    </citation>
    <scope>NUCLEOTIDE SEQUENCE [LARGE SCALE GENOMIC DNA]</scope>
    <source>
        <strain evidence="8 9">DSM 19625</strain>
    </source>
</reference>
<evidence type="ECO:0000256" key="4">
    <source>
        <dbReference type="ARBA" id="ARBA00023163"/>
    </source>
</evidence>
<accession>A0A1W2A374</accession>
<dbReference type="InterPro" id="IPR014284">
    <property type="entry name" value="RNA_pol_sigma-70_dom"/>
</dbReference>
<evidence type="ECO:0000256" key="5">
    <source>
        <dbReference type="SAM" id="Phobius"/>
    </source>
</evidence>
<dbReference type="AlphaFoldDB" id="A0A1W2A374"/>
<keyword evidence="5" id="KW-0812">Transmembrane</keyword>
<dbReference type="Gene3D" id="1.10.10.10">
    <property type="entry name" value="Winged helix-like DNA-binding domain superfamily/Winged helix DNA-binding domain"/>
    <property type="match status" value="1"/>
</dbReference>
<dbReference type="InterPro" id="IPR039425">
    <property type="entry name" value="RNA_pol_sigma-70-like"/>
</dbReference>
<keyword evidence="5" id="KW-1133">Transmembrane helix</keyword>
<dbReference type="Proteomes" id="UP000192678">
    <property type="component" value="Unassembled WGS sequence"/>
</dbReference>
<evidence type="ECO:0000259" key="6">
    <source>
        <dbReference type="Pfam" id="PF04542"/>
    </source>
</evidence>
<dbReference type="PANTHER" id="PTHR43133">
    <property type="entry name" value="RNA POLYMERASE ECF-TYPE SIGMA FACTO"/>
    <property type="match status" value="1"/>
</dbReference>
<dbReference type="OrthoDB" id="799938at2"/>
<proteinExistence type="inferred from homology"/>
<feature type="transmembrane region" description="Helical" evidence="5">
    <location>
        <begin position="178"/>
        <end position="196"/>
    </location>
</feature>
<dbReference type="EMBL" id="FWYB01000001">
    <property type="protein sequence ID" value="SMC54892.1"/>
    <property type="molecule type" value="Genomic_DNA"/>
</dbReference>
<evidence type="ECO:0000313" key="8">
    <source>
        <dbReference type="EMBL" id="SMC54892.1"/>
    </source>
</evidence>
<dbReference type="SUPFAM" id="SSF88946">
    <property type="entry name" value="Sigma2 domain of RNA polymerase sigma factors"/>
    <property type="match status" value="1"/>
</dbReference>
<evidence type="ECO:0000256" key="3">
    <source>
        <dbReference type="ARBA" id="ARBA00023082"/>
    </source>
</evidence>
<dbReference type="InterPro" id="IPR007627">
    <property type="entry name" value="RNA_pol_sigma70_r2"/>
</dbReference>
<dbReference type="InterPro" id="IPR013325">
    <property type="entry name" value="RNA_pol_sigma_r2"/>
</dbReference>
<dbReference type="STRING" id="475255.SAMN04488101_101279"/>
<protein>
    <submittedName>
        <fullName evidence="8">RNA polymerase sigma-70 factor, ECF subfamily</fullName>
    </submittedName>
</protein>
<dbReference type="Pfam" id="PF04542">
    <property type="entry name" value="Sigma70_r2"/>
    <property type="match status" value="1"/>
</dbReference>
<organism evidence="8 9">
    <name type="scientific">Pedobacter nyackensis</name>
    <dbReference type="NCBI Taxonomy" id="475255"/>
    <lineage>
        <taxon>Bacteria</taxon>
        <taxon>Pseudomonadati</taxon>
        <taxon>Bacteroidota</taxon>
        <taxon>Sphingobacteriia</taxon>
        <taxon>Sphingobacteriales</taxon>
        <taxon>Sphingobacteriaceae</taxon>
        <taxon>Pedobacter</taxon>
    </lineage>
</organism>
<feature type="domain" description="RNA polymerase sigma-70 region 2" evidence="6">
    <location>
        <begin position="28"/>
        <end position="93"/>
    </location>
</feature>
<dbReference type="InterPro" id="IPR013249">
    <property type="entry name" value="RNA_pol_sigma70_r4_t2"/>
</dbReference>
<dbReference type="PANTHER" id="PTHR43133:SF46">
    <property type="entry name" value="RNA POLYMERASE SIGMA-70 FACTOR ECF SUBFAMILY"/>
    <property type="match status" value="1"/>
</dbReference>
<feature type="domain" description="RNA polymerase sigma factor 70 region 4 type 2" evidence="7">
    <location>
        <begin position="125"/>
        <end position="174"/>
    </location>
</feature>
<keyword evidence="4" id="KW-0804">Transcription</keyword>
<dbReference type="InterPro" id="IPR036388">
    <property type="entry name" value="WH-like_DNA-bd_sf"/>
</dbReference>
<dbReference type="SUPFAM" id="SSF88659">
    <property type="entry name" value="Sigma3 and sigma4 domains of RNA polymerase sigma factors"/>
    <property type="match status" value="1"/>
</dbReference>
<sequence>MEKYGNLTDTEILPLLRAADRDVFHIVYNRYRNKVYSVALNVLRDELDAEEVMQEVMLKLWLSVGTLKDDSNLEAYLKTLTRNLSYNVLRRQALVAKTAISRGLNWKDYHNETEEQIILSETKRVLQDAIERLPPQQKVVYQLCQQDGLKYEEAAKQLNLSAHTVQGYMKLALRSVRTYVSVHTDVAVVLVIFGLLKK</sequence>
<dbReference type="GO" id="GO:0006352">
    <property type="term" value="P:DNA-templated transcription initiation"/>
    <property type="evidence" value="ECO:0007669"/>
    <property type="project" value="InterPro"/>
</dbReference>
<keyword evidence="3" id="KW-0731">Sigma factor</keyword>
<gene>
    <name evidence="8" type="ORF">SAMN04488101_101279</name>
</gene>
<dbReference type="GO" id="GO:0016987">
    <property type="term" value="F:sigma factor activity"/>
    <property type="evidence" value="ECO:0007669"/>
    <property type="project" value="UniProtKB-KW"/>
</dbReference>
<dbReference type="Gene3D" id="1.10.1740.10">
    <property type="match status" value="1"/>
</dbReference>
<comment type="similarity">
    <text evidence="1">Belongs to the sigma-70 factor family. ECF subfamily.</text>
</comment>
<evidence type="ECO:0000256" key="2">
    <source>
        <dbReference type="ARBA" id="ARBA00023015"/>
    </source>
</evidence>
<evidence type="ECO:0000259" key="7">
    <source>
        <dbReference type="Pfam" id="PF08281"/>
    </source>
</evidence>
<dbReference type="RefSeq" id="WP_084286868.1">
    <property type="nucleotide sequence ID" value="NZ_FWYB01000001.1"/>
</dbReference>
<name>A0A1W2A374_9SPHI</name>
<keyword evidence="9" id="KW-1185">Reference proteome</keyword>
<dbReference type="InterPro" id="IPR013324">
    <property type="entry name" value="RNA_pol_sigma_r3/r4-like"/>
</dbReference>
<dbReference type="NCBIfam" id="TIGR02937">
    <property type="entry name" value="sigma70-ECF"/>
    <property type="match status" value="1"/>
</dbReference>
<evidence type="ECO:0000256" key="1">
    <source>
        <dbReference type="ARBA" id="ARBA00010641"/>
    </source>
</evidence>
<dbReference type="GO" id="GO:0003677">
    <property type="term" value="F:DNA binding"/>
    <property type="evidence" value="ECO:0007669"/>
    <property type="project" value="InterPro"/>
</dbReference>
<evidence type="ECO:0000313" key="9">
    <source>
        <dbReference type="Proteomes" id="UP000192678"/>
    </source>
</evidence>
<keyword evidence="5" id="KW-0472">Membrane</keyword>
<keyword evidence="2" id="KW-0805">Transcription regulation</keyword>
<dbReference type="Pfam" id="PF08281">
    <property type="entry name" value="Sigma70_r4_2"/>
    <property type="match status" value="1"/>
</dbReference>